<evidence type="ECO:0000313" key="3">
    <source>
        <dbReference type="Proteomes" id="UP001596028"/>
    </source>
</evidence>
<dbReference type="Pfam" id="PF13797">
    <property type="entry name" value="Post_transc_reg"/>
    <property type="match status" value="1"/>
</dbReference>
<sequence length="110" mass="12795">MDTRQEGIAVEERDNTMSAVEPDKPESESVLSEEELNETIVQLCRSKAEEFRLIGYEQVTGEDVWECVSDKYHKKGVPPLYEIVNDILSLKVTQFMNFITLNMYRGEFRK</sequence>
<reference evidence="3" key="1">
    <citation type="journal article" date="2019" name="Int. J. Syst. Evol. Microbiol.">
        <title>The Global Catalogue of Microorganisms (GCM) 10K type strain sequencing project: providing services to taxonomists for standard genome sequencing and annotation.</title>
        <authorList>
            <consortium name="The Broad Institute Genomics Platform"/>
            <consortium name="The Broad Institute Genome Sequencing Center for Infectious Disease"/>
            <person name="Wu L."/>
            <person name="Ma J."/>
        </authorList>
    </citation>
    <scope>NUCLEOTIDE SEQUENCE [LARGE SCALE GENOMIC DNA]</scope>
    <source>
        <strain evidence="3">CCUG 49571</strain>
    </source>
</reference>
<evidence type="ECO:0000313" key="2">
    <source>
        <dbReference type="EMBL" id="MFC4600372.1"/>
    </source>
</evidence>
<feature type="compositionally biased region" description="Basic and acidic residues" evidence="1">
    <location>
        <begin position="1"/>
        <end position="27"/>
    </location>
</feature>
<dbReference type="RefSeq" id="WP_378099398.1">
    <property type="nucleotide sequence ID" value="NZ_JBHSEP010000016.1"/>
</dbReference>
<keyword evidence="3" id="KW-1185">Reference proteome</keyword>
<gene>
    <name evidence="2" type="ORF">ACFO3S_19155</name>
</gene>
<dbReference type="EMBL" id="JBHSEP010000016">
    <property type="protein sequence ID" value="MFC4600372.1"/>
    <property type="molecule type" value="Genomic_DNA"/>
</dbReference>
<protein>
    <submittedName>
        <fullName evidence="2">Post-transcriptional regulator</fullName>
    </submittedName>
</protein>
<comment type="caution">
    <text evidence="2">The sequence shown here is derived from an EMBL/GenBank/DDBJ whole genome shotgun (WGS) entry which is preliminary data.</text>
</comment>
<proteinExistence type="predicted"/>
<accession>A0ABV9FF82</accession>
<name>A0ABV9FF82_9BACL</name>
<dbReference type="Proteomes" id="UP001596028">
    <property type="component" value="Unassembled WGS sequence"/>
</dbReference>
<evidence type="ECO:0000256" key="1">
    <source>
        <dbReference type="SAM" id="MobiDB-lite"/>
    </source>
</evidence>
<dbReference type="InterPro" id="IPR025716">
    <property type="entry name" value="Post-transcriptional_regulator"/>
</dbReference>
<organism evidence="2 3">
    <name type="scientific">Cohnella hongkongensis</name>
    <dbReference type="NCBI Taxonomy" id="178337"/>
    <lineage>
        <taxon>Bacteria</taxon>
        <taxon>Bacillati</taxon>
        <taxon>Bacillota</taxon>
        <taxon>Bacilli</taxon>
        <taxon>Bacillales</taxon>
        <taxon>Paenibacillaceae</taxon>
        <taxon>Cohnella</taxon>
    </lineage>
</organism>
<feature type="region of interest" description="Disordered" evidence="1">
    <location>
        <begin position="1"/>
        <end position="32"/>
    </location>
</feature>